<dbReference type="InterPro" id="IPR021377">
    <property type="entry name" value="DUF3006"/>
</dbReference>
<comment type="caution">
    <text evidence="2">The sequence shown here is derived from an EMBL/GenBank/DDBJ whole genome shotgun (WGS) entry which is preliminary data.</text>
</comment>
<reference evidence="2 3" key="1">
    <citation type="journal article" date="2022" name="Int. J. Syst. Evol. Microbiol.">
        <title>Neobacillus kokaensis sp. nov., isolated from soil.</title>
        <authorList>
            <person name="Yuki K."/>
            <person name="Matsubara H."/>
            <person name="Yamaguchi S."/>
        </authorList>
    </citation>
    <scope>NUCLEOTIDE SEQUENCE [LARGE SCALE GENOMIC DNA]</scope>
    <source>
        <strain evidence="2 3">LOB 377</strain>
    </source>
</reference>
<keyword evidence="1" id="KW-0175">Coiled coil</keyword>
<proteinExistence type="predicted"/>
<keyword evidence="3" id="KW-1185">Reference proteome</keyword>
<evidence type="ECO:0000256" key="1">
    <source>
        <dbReference type="SAM" id="Coils"/>
    </source>
</evidence>
<sequence length="71" mass="8159">MVKGIIDRFEGKIAVVEIDGNTKRFPKSIFPRNAAVGDVVKISDNKVKVLKEETEKLRREVEDLMNDVWED</sequence>
<evidence type="ECO:0000313" key="3">
    <source>
        <dbReference type="Proteomes" id="UP000637074"/>
    </source>
</evidence>
<dbReference type="RefSeq" id="WP_191274669.1">
    <property type="nucleotide sequence ID" value="NZ_BNDS01000015.1"/>
</dbReference>
<dbReference type="Proteomes" id="UP000637074">
    <property type="component" value="Unassembled WGS sequence"/>
</dbReference>
<dbReference type="Pfam" id="PF11213">
    <property type="entry name" value="DUF3006"/>
    <property type="match status" value="1"/>
</dbReference>
<feature type="coiled-coil region" evidence="1">
    <location>
        <begin position="40"/>
        <end position="67"/>
    </location>
</feature>
<evidence type="ECO:0008006" key="4">
    <source>
        <dbReference type="Google" id="ProtNLM"/>
    </source>
</evidence>
<dbReference type="Gene3D" id="6.20.120.50">
    <property type="match status" value="1"/>
</dbReference>
<organism evidence="2 3">
    <name type="scientific">Neobacillus kokaensis</name>
    <dbReference type="NCBI Taxonomy" id="2759023"/>
    <lineage>
        <taxon>Bacteria</taxon>
        <taxon>Bacillati</taxon>
        <taxon>Bacillota</taxon>
        <taxon>Bacilli</taxon>
        <taxon>Bacillales</taxon>
        <taxon>Bacillaceae</taxon>
        <taxon>Neobacillus</taxon>
    </lineage>
</organism>
<name>A0ABQ3N705_9BACI</name>
<evidence type="ECO:0000313" key="2">
    <source>
        <dbReference type="EMBL" id="GHH99763.1"/>
    </source>
</evidence>
<gene>
    <name evidence="2" type="ORF">AM1BK_33060</name>
</gene>
<protein>
    <recommendedName>
        <fullName evidence="4">Pyruvate kinase</fullName>
    </recommendedName>
</protein>
<accession>A0ABQ3N705</accession>
<dbReference type="EMBL" id="BNDS01000015">
    <property type="protein sequence ID" value="GHH99763.1"/>
    <property type="molecule type" value="Genomic_DNA"/>
</dbReference>